<dbReference type="Proteomes" id="UP000321574">
    <property type="component" value="Unassembled WGS sequence"/>
</dbReference>
<reference evidence="3 4" key="1">
    <citation type="submission" date="2019-06" db="EMBL/GenBank/DDBJ databases">
        <title>Cerasibacillus sp. nov., isolated from maize field.</title>
        <authorList>
            <person name="Lin S.-Y."/>
            <person name="Tsai C.-F."/>
            <person name="Young C.-C."/>
        </authorList>
    </citation>
    <scope>NUCLEOTIDE SEQUENCE [LARGE SCALE GENOMIC DNA]</scope>
    <source>
        <strain evidence="3 4">CC-CFT480</strain>
    </source>
</reference>
<keyword evidence="2" id="KW-0812">Transmembrane</keyword>
<organism evidence="3 4">
    <name type="scientific">Cerasibacillus terrae</name>
    <dbReference type="NCBI Taxonomy" id="2498845"/>
    <lineage>
        <taxon>Bacteria</taxon>
        <taxon>Bacillati</taxon>
        <taxon>Bacillota</taxon>
        <taxon>Bacilli</taxon>
        <taxon>Bacillales</taxon>
        <taxon>Bacillaceae</taxon>
        <taxon>Cerasibacillus</taxon>
    </lineage>
</organism>
<comment type="caution">
    <text evidence="3">The sequence shown here is derived from an EMBL/GenBank/DDBJ whole genome shotgun (WGS) entry which is preliminary data.</text>
</comment>
<dbReference type="EMBL" id="VDUW01000001">
    <property type="protein sequence ID" value="TXL68012.1"/>
    <property type="molecule type" value="Genomic_DNA"/>
</dbReference>
<feature type="transmembrane region" description="Helical" evidence="2">
    <location>
        <begin position="6"/>
        <end position="27"/>
    </location>
</feature>
<evidence type="ECO:0000256" key="2">
    <source>
        <dbReference type="SAM" id="Phobius"/>
    </source>
</evidence>
<proteinExistence type="predicted"/>
<dbReference type="AlphaFoldDB" id="A0A5C8P3U3"/>
<feature type="region of interest" description="Disordered" evidence="1">
    <location>
        <begin position="32"/>
        <end position="65"/>
    </location>
</feature>
<keyword evidence="2" id="KW-1133">Transmembrane helix</keyword>
<accession>A0A5C8P3U3</accession>
<name>A0A5C8P3U3_9BACI</name>
<sequence length="185" mass="21280">MGEFIEALISNPFLVILIIGGVLKFLFGDSEQGEKQKNPTTVRPKKHPLGKLDPKPEAKPKPKTVPVFAEQQENEAPLNNEIDLEQLDDLSIEEQQQLQLEQYAKKMNTDVDISYDKLEDLEIGNIEQLFKERKQQANQQKEFKKQMKGQLTKKGLVEGIIMSEVLGPPRAFKRYKPIPERRKQL</sequence>
<evidence type="ECO:0000313" key="4">
    <source>
        <dbReference type="Proteomes" id="UP000321574"/>
    </source>
</evidence>
<keyword evidence="2" id="KW-0472">Membrane</keyword>
<dbReference type="RefSeq" id="WP_147665748.1">
    <property type="nucleotide sequence ID" value="NZ_VDUW01000001.1"/>
</dbReference>
<evidence type="ECO:0000256" key="1">
    <source>
        <dbReference type="SAM" id="MobiDB-lite"/>
    </source>
</evidence>
<evidence type="ECO:0000313" key="3">
    <source>
        <dbReference type="EMBL" id="TXL68012.1"/>
    </source>
</evidence>
<gene>
    <name evidence="3" type="ORF">FHP05_03055</name>
</gene>
<dbReference type="OrthoDB" id="2692154at2"/>
<feature type="compositionally biased region" description="Basic and acidic residues" evidence="1">
    <location>
        <begin position="50"/>
        <end position="60"/>
    </location>
</feature>
<protein>
    <submittedName>
        <fullName evidence="3">Uncharacterized protein</fullName>
    </submittedName>
</protein>
<keyword evidence="4" id="KW-1185">Reference proteome</keyword>